<evidence type="ECO:0000313" key="10">
    <source>
        <dbReference type="EMBL" id="KAG0672088.1"/>
    </source>
</evidence>
<protein>
    <recommendedName>
        <fullName evidence="9">Zn(2)-C6 fungal-type domain-containing protein</fullName>
    </recommendedName>
</protein>
<dbReference type="GO" id="GO:0000981">
    <property type="term" value="F:DNA-binding transcription factor activity, RNA polymerase II-specific"/>
    <property type="evidence" value="ECO:0007669"/>
    <property type="project" value="InterPro"/>
</dbReference>
<feature type="region of interest" description="Disordered" evidence="8">
    <location>
        <begin position="41"/>
        <end position="104"/>
    </location>
</feature>
<dbReference type="CDD" id="cd00067">
    <property type="entry name" value="GAL4"/>
    <property type="match status" value="1"/>
</dbReference>
<evidence type="ECO:0000256" key="8">
    <source>
        <dbReference type="SAM" id="MobiDB-lite"/>
    </source>
</evidence>
<dbReference type="InterPro" id="IPR052202">
    <property type="entry name" value="Yeast_MetPath_Reg"/>
</dbReference>
<evidence type="ECO:0000259" key="9">
    <source>
        <dbReference type="PROSITE" id="PS50048"/>
    </source>
</evidence>
<dbReference type="Pfam" id="PF04082">
    <property type="entry name" value="Fungal_trans"/>
    <property type="match status" value="1"/>
</dbReference>
<feature type="compositionally biased region" description="Low complexity" evidence="8">
    <location>
        <begin position="71"/>
        <end position="82"/>
    </location>
</feature>
<evidence type="ECO:0000256" key="5">
    <source>
        <dbReference type="ARBA" id="ARBA00023125"/>
    </source>
</evidence>
<comment type="subcellular location">
    <subcellularLocation>
        <location evidence="1">Nucleus</location>
    </subcellularLocation>
</comment>
<dbReference type="GO" id="GO:0045944">
    <property type="term" value="P:positive regulation of transcription by RNA polymerase II"/>
    <property type="evidence" value="ECO:0007669"/>
    <property type="project" value="TreeGrafter"/>
</dbReference>
<keyword evidence="6" id="KW-0804">Transcription</keyword>
<keyword evidence="5" id="KW-0238">DNA-binding</keyword>
<keyword evidence="3" id="KW-0862">Zinc</keyword>
<proteinExistence type="predicted"/>
<dbReference type="InterPro" id="IPR001138">
    <property type="entry name" value="Zn2Cys6_DnaBD"/>
</dbReference>
<keyword evidence="7" id="KW-0539">Nucleus</keyword>
<dbReference type="AlphaFoldDB" id="A0A9P6WGI8"/>
<feature type="region of interest" description="Disordered" evidence="8">
    <location>
        <begin position="123"/>
        <end position="149"/>
    </location>
</feature>
<name>A0A9P6WGI8_MAUEX</name>
<comment type="caution">
    <text evidence="10">The sequence shown here is derived from an EMBL/GenBank/DDBJ whole genome shotgun (WGS) entry which is preliminary data.</text>
</comment>
<dbReference type="Proteomes" id="UP000750334">
    <property type="component" value="Unassembled WGS sequence"/>
</dbReference>
<dbReference type="GO" id="GO:0043565">
    <property type="term" value="F:sequence-specific DNA binding"/>
    <property type="evidence" value="ECO:0007669"/>
    <property type="project" value="TreeGrafter"/>
</dbReference>
<dbReference type="SMART" id="SM00066">
    <property type="entry name" value="GAL4"/>
    <property type="match status" value="1"/>
</dbReference>
<feature type="domain" description="Zn(2)-C6 fungal-type" evidence="9">
    <location>
        <begin position="10"/>
        <end position="40"/>
    </location>
</feature>
<dbReference type="InterPro" id="IPR036864">
    <property type="entry name" value="Zn2-C6_fun-type_DNA-bd_sf"/>
</dbReference>
<dbReference type="PROSITE" id="PS50048">
    <property type="entry name" value="ZN2_CY6_FUNGAL_2"/>
    <property type="match status" value="1"/>
</dbReference>
<evidence type="ECO:0000256" key="6">
    <source>
        <dbReference type="ARBA" id="ARBA00023163"/>
    </source>
</evidence>
<dbReference type="GO" id="GO:0005634">
    <property type="term" value="C:nucleus"/>
    <property type="evidence" value="ECO:0007669"/>
    <property type="project" value="UniProtKB-SubCell"/>
</dbReference>
<dbReference type="SMART" id="SM00906">
    <property type="entry name" value="Fungal_trans"/>
    <property type="match status" value="1"/>
</dbReference>
<evidence type="ECO:0000256" key="3">
    <source>
        <dbReference type="ARBA" id="ARBA00022833"/>
    </source>
</evidence>
<sequence length="746" mass="84413">MSDQKLEAYSCSRCRRLKKKCSREFPTCSHCTRSKKECVYPGKAPRRTKKQLKLAEERGEFIPSKRHKSISSKSGSVSTSNSGTNAQTSPSHPLDSRSPSAQQPFDNVSSLISVLSSMDNKNKDISTQNISTPNTNGTSPSIQGSNVESASPQAPVTQYMTPIGMPVSPNVTQQERDMVVHPMNNGSTHPLKMEDSKMGFSPKTSTLISNLLNDPRAAPSPLATSAILNNSNQTQVSSNLPVAGIPAFDTIDPTTGAPSPIPKLESTPIQAPFFEIETINSVFQGGKKPTELNSNGTFKTLDRNLMDRFIAAYFRHNHRLFPMINKIDFFKTLCKIKEYNFETLSQIFDDLYIFKLYMILAIGCTTLRRAGMLLKDEEKLSEHLAYLAMTKFKYVTHLQNLDTIQCHLLLGIYSFFEPKGWSSWTISGIIMRLTIGLGLNRDLPPKKKISMSAAETESRYRVFWSAYCFERLVASVLGRISAIDDEDITVPLPHPLYEGEREEIEVTNTMISLRKMSGIIYQKVHAVRCGKFNLTNEQKQNVISEIRTQLDEIYEFEKNKMQKQNERHKDDNSTAISFHSSNIWLAMRYAQLQILLYRPSTLIPKPPIESLSILGDFCLKAWKHTYTLYRKKLLPLNWITLFRTLTICNTILYCLCQWAIDLIESKIEIQQIVEILEHFGAKWVFAKKCAEVFQGISNCILDISLSDGKVPNMDKLTRELFGANDAYHDILDENNLDISWSDKLAL</sequence>
<reference evidence="10 11" key="1">
    <citation type="submission" date="2020-11" db="EMBL/GenBank/DDBJ databases">
        <title>Kefir isolates.</title>
        <authorList>
            <person name="Marcisauskas S."/>
            <person name="Kim Y."/>
            <person name="Blasche S."/>
        </authorList>
    </citation>
    <scope>NUCLEOTIDE SEQUENCE [LARGE SCALE GENOMIC DNA]</scope>
    <source>
        <strain evidence="10 11">OG2</strain>
    </source>
</reference>
<dbReference type="Gene3D" id="4.10.240.10">
    <property type="entry name" value="Zn(2)-C6 fungal-type DNA-binding domain"/>
    <property type="match status" value="1"/>
</dbReference>
<feature type="compositionally biased region" description="Polar residues" evidence="8">
    <location>
        <begin position="83"/>
        <end position="104"/>
    </location>
</feature>
<dbReference type="PANTHER" id="PTHR47782:SF7">
    <property type="entry name" value="PROTEIN STB5"/>
    <property type="match status" value="1"/>
</dbReference>
<dbReference type="Pfam" id="PF00172">
    <property type="entry name" value="Zn_clus"/>
    <property type="match status" value="1"/>
</dbReference>
<keyword evidence="4" id="KW-0805">Transcription regulation</keyword>
<dbReference type="CDD" id="cd12148">
    <property type="entry name" value="fungal_TF_MHR"/>
    <property type="match status" value="1"/>
</dbReference>
<evidence type="ECO:0000256" key="7">
    <source>
        <dbReference type="ARBA" id="ARBA00023242"/>
    </source>
</evidence>
<evidence type="ECO:0000313" key="11">
    <source>
        <dbReference type="Proteomes" id="UP000750334"/>
    </source>
</evidence>
<evidence type="ECO:0000256" key="4">
    <source>
        <dbReference type="ARBA" id="ARBA00023015"/>
    </source>
</evidence>
<organism evidence="10 11">
    <name type="scientific">Maudiozyma exigua</name>
    <name type="common">Yeast</name>
    <name type="synonym">Kazachstania exigua</name>
    <dbReference type="NCBI Taxonomy" id="34358"/>
    <lineage>
        <taxon>Eukaryota</taxon>
        <taxon>Fungi</taxon>
        <taxon>Dikarya</taxon>
        <taxon>Ascomycota</taxon>
        <taxon>Saccharomycotina</taxon>
        <taxon>Saccharomycetes</taxon>
        <taxon>Saccharomycetales</taxon>
        <taxon>Saccharomycetaceae</taxon>
        <taxon>Maudiozyma</taxon>
    </lineage>
</organism>
<dbReference type="OrthoDB" id="189997at2759"/>
<evidence type="ECO:0000256" key="2">
    <source>
        <dbReference type="ARBA" id="ARBA00022723"/>
    </source>
</evidence>
<keyword evidence="11" id="KW-1185">Reference proteome</keyword>
<dbReference type="EMBL" id="PUHR01000005">
    <property type="protein sequence ID" value="KAG0672088.1"/>
    <property type="molecule type" value="Genomic_DNA"/>
</dbReference>
<accession>A0A9P6WGI8</accession>
<dbReference type="SUPFAM" id="SSF57701">
    <property type="entry name" value="Zn2/Cys6 DNA-binding domain"/>
    <property type="match status" value="1"/>
</dbReference>
<evidence type="ECO:0000256" key="1">
    <source>
        <dbReference type="ARBA" id="ARBA00004123"/>
    </source>
</evidence>
<dbReference type="PANTHER" id="PTHR47782">
    <property type="entry name" value="ZN(II)2CYS6 TRANSCRIPTION FACTOR (EUROFUNG)-RELATED"/>
    <property type="match status" value="1"/>
</dbReference>
<dbReference type="GO" id="GO:0006351">
    <property type="term" value="P:DNA-templated transcription"/>
    <property type="evidence" value="ECO:0007669"/>
    <property type="project" value="InterPro"/>
</dbReference>
<keyword evidence="2" id="KW-0479">Metal-binding</keyword>
<gene>
    <name evidence="10" type="ORF">C6P45_004103</name>
</gene>
<dbReference type="InterPro" id="IPR007219">
    <property type="entry name" value="XnlR_reg_dom"/>
</dbReference>
<dbReference type="PROSITE" id="PS00463">
    <property type="entry name" value="ZN2_CY6_FUNGAL_1"/>
    <property type="match status" value="1"/>
</dbReference>
<dbReference type="GO" id="GO:0008270">
    <property type="term" value="F:zinc ion binding"/>
    <property type="evidence" value="ECO:0007669"/>
    <property type="project" value="InterPro"/>
</dbReference>